<keyword evidence="3" id="KW-1185">Reference proteome</keyword>
<keyword evidence="1" id="KW-0732">Signal</keyword>
<dbReference type="EMBL" id="CP120988">
    <property type="protein sequence ID" value="WLQ61502.1"/>
    <property type="molecule type" value="Genomic_DNA"/>
</dbReference>
<dbReference type="Gene3D" id="2.170.130.30">
    <property type="match status" value="1"/>
</dbReference>
<accession>A0ABY9J1I6</accession>
<dbReference type="RefSeq" id="WP_306085016.1">
    <property type="nucleotide sequence ID" value="NZ_CP120988.1"/>
</dbReference>
<protein>
    <recommendedName>
        <fullName evidence="4">DUF4430 domain-containing protein</fullName>
    </recommendedName>
</protein>
<name>A0ABY9J1I6_9ACTN</name>
<evidence type="ECO:0000313" key="2">
    <source>
        <dbReference type="EMBL" id="WLQ61502.1"/>
    </source>
</evidence>
<proteinExistence type="predicted"/>
<feature type="signal peptide" evidence="1">
    <location>
        <begin position="1"/>
        <end position="25"/>
    </location>
</feature>
<evidence type="ECO:0008006" key="4">
    <source>
        <dbReference type="Google" id="ProtNLM"/>
    </source>
</evidence>
<sequence length="147" mass="15449">MTSQFLLRKSALGAAALAFSLTFWAASPAAAQSTQVTLDIAGRDFTGTIPITTGPRPVFDGTLCDAGTNSSTPITALVDASDKFEFNVQSTYDEGLKDFIVTAIDVDEADSTHQWNIYVNGTLITNGGCHTPVASGDTIKFALEPIA</sequence>
<evidence type="ECO:0000256" key="1">
    <source>
        <dbReference type="SAM" id="SignalP"/>
    </source>
</evidence>
<gene>
    <name evidence="2" type="ORF">P8A19_41645</name>
</gene>
<reference evidence="2 3" key="1">
    <citation type="submission" date="2023-03" db="EMBL/GenBank/DDBJ databases">
        <title>Isolation and description of six Streptomyces strains from soil environments, able to metabolize different microbial glucans.</title>
        <authorList>
            <person name="Widen T."/>
            <person name="Larsbrink J."/>
        </authorList>
    </citation>
    <scope>NUCLEOTIDE SEQUENCE [LARGE SCALE GENOMIC DNA]</scope>
    <source>
        <strain evidence="2 3">Alt2</strain>
    </source>
</reference>
<dbReference type="Proteomes" id="UP001235744">
    <property type="component" value="Chromosome"/>
</dbReference>
<evidence type="ECO:0000313" key="3">
    <source>
        <dbReference type="Proteomes" id="UP001235744"/>
    </source>
</evidence>
<organism evidence="2 3">
    <name type="scientific">Streptomyces poriferorum</name>
    <dbReference type="NCBI Taxonomy" id="2798799"/>
    <lineage>
        <taxon>Bacteria</taxon>
        <taxon>Bacillati</taxon>
        <taxon>Actinomycetota</taxon>
        <taxon>Actinomycetes</taxon>
        <taxon>Kitasatosporales</taxon>
        <taxon>Streptomycetaceae</taxon>
        <taxon>Streptomyces</taxon>
    </lineage>
</organism>
<feature type="chain" id="PRO_5045387648" description="DUF4430 domain-containing protein" evidence="1">
    <location>
        <begin position="26"/>
        <end position="147"/>
    </location>
</feature>